<organism evidence="4 5">
    <name type="scientific">Streptomyces gamaensis</name>
    <dbReference type="NCBI Taxonomy" id="1763542"/>
    <lineage>
        <taxon>Bacteria</taxon>
        <taxon>Bacillati</taxon>
        <taxon>Actinomycetota</taxon>
        <taxon>Actinomycetes</taxon>
        <taxon>Kitasatosporales</taxon>
        <taxon>Streptomycetaceae</taxon>
        <taxon>Streptomyces</taxon>
    </lineage>
</organism>
<name>A0ABW0YUJ6_9ACTN</name>
<feature type="chain" id="PRO_5046635521" evidence="3">
    <location>
        <begin position="34"/>
        <end position="348"/>
    </location>
</feature>
<dbReference type="EC" id="3.4.21.-" evidence="4"/>
<dbReference type="InterPro" id="IPR050966">
    <property type="entry name" value="Glutamyl_endopeptidase"/>
</dbReference>
<keyword evidence="1 3" id="KW-0732">Signal</keyword>
<keyword evidence="4" id="KW-0378">Hydrolase</keyword>
<evidence type="ECO:0000256" key="1">
    <source>
        <dbReference type="ARBA" id="ARBA00022729"/>
    </source>
</evidence>
<dbReference type="SUPFAM" id="SSF50494">
    <property type="entry name" value="Trypsin-like serine proteases"/>
    <property type="match status" value="1"/>
</dbReference>
<dbReference type="GO" id="GO:0016787">
    <property type="term" value="F:hydrolase activity"/>
    <property type="evidence" value="ECO:0007669"/>
    <property type="project" value="UniProtKB-KW"/>
</dbReference>
<evidence type="ECO:0000256" key="3">
    <source>
        <dbReference type="SAM" id="SignalP"/>
    </source>
</evidence>
<evidence type="ECO:0000313" key="4">
    <source>
        <dbReference type="EMBL" id="MFC5719161.1"/>
    </source>
</evidence>
<dbReference type="RefSeq" id="WP_390314168.1">
    <property type="nucleotide sequence ID" value="NZ_JBHSPB010000002.1"/>
</dbReference>
<dbReference type="InterPro" id="IPR009003">
    <property type="entry name" value="Peptidase_S1_PA"/>
</dbReference>
<protein>
    <submittedName>
        <fullName evidence="4">Trypsin-like serine peptidase</fullName>
        <ecNumber evidence="4">3.4.21.-</ecNumber>
    </submittedName>
</protein>
<sequence length="348" mass="37041">MRFTTSRLPRLAAAIGALAIGIGTAGTVGSAQAATPGPMDAATASTAATQSSTDHGEQARSHWTAERMRTAGPIPVPAERHTVQAQSHRLAAQSSAGTAAPAAVASRAQATAGLSGATAVSRSGVWNAHGRMPATTVGKLYFSTPRGNSECTATVVNSPNKSVVWTAGHCVSDGKGHWYKNWVFVPDYHDGVRPLGAWSWKTVSTPNGYFKKGDSNYDLAALTLWPQNGRKVADVTGSQGYKFNYGYTWNAYEFGYPYDTHPARPGINGQQLRYCIGKTWRAGGQQAIHCDQGHGSSGGPWLDDLQLGRGWGYLVGNVSHHLSERSDEERSPHFGDAAVNVYNQVKNA</sequence>
<accession>A0ABW0YUJ6</accession>
<feature type="signal peptide" evidence="3">
    <location>
        <begin position="1"/>
        <end position="33"/>
    </location>
</feature>
<keyword evidence="5" id="KW-1185">Reference proteome</keyword>
<evidence type="ECO:0000313" key="5">
    <source>
        <dbReference type="Proteomes" id="UP001596083"/>
    </source>
</evidence>
<dbReference type="Gene3D" id="2.40.10.10">
    <property type="entry name" value="Trypsin-like serine proteases"/>
    <property type="match status" value="2"/>
</dbReference>
<evidence type="ECO:0000256" key="2">
    <source>
        <dbReference type="SAM" id="MobiDB-lite"/>
    </source>
</evidence>
<dbReference type="InterPro" id="IPR043504">
    <property type="entry name" value="Peptidase_S1_PA_chymotrypsin"/>
</dbReference>
<feature type="region of interest" description="Disordered" evidence="2">
    <location>
        <begin position="29"/>
        <end position="63"/>
    </location>
</feature>
<dbReference type="EMBL" id="JBHSPB010000002">
    <property type="protein sequence ID" value="MFC5719161.1"/>
    <property type="molecule type" value="Genomic_DNA"/>
</dbReference>
<dbReference type="PANTHER" id="PTHR15462">
    <property type="entry name" value="SERINE PROTEASE"/>
    <property type="match status" value="1"/>
</dbReference>
<proteinExistence type="predicted"/>
<feature type="compositionally biased region" description="Basic and acidic residues" evidence="2">
    <location>
        <begin position="54"/>
        <end position="63"/>
    </location>
</feature>
<gene>
    <name evidence="4" type="ORF">ACFP1Z_03045</name>
</gene>
<reference evidence="5" key="1">
    <citation type="journal article" date="2019" name="Int. J. Syst. Evol. Microbiol.">
        <title>The Global Catalogue of Microorganisms (GCM) 10K type strain sequencing project: providing services to taxonomists for standard genome sequencing and annotation.</title>
        <authorList>
            <consortium name="The Broad Institute Genomics Platform"/>
            <consortium name="The Broad Institute Genome Sequencing Center for Infectious Disease"/>
            <person name="Wu L."/>
            <person name="Ma J."/>
        </authorList>
    </citation>
    <scope>NUCLEOTIDE SEQUENCE [LARGE SCALE GENOMIC DNA]</scope>
    <source>
        <strain evidence="5">CGMCC 4.7304</strain>
    </source>
</reference>
<dbReference type="Proteomes" id="UP001596083">
    <property type="component" value="Unassembled WGS sequence"/>
</dbReference>
<feature type="compositionally biased region" description="Low complexity" evidence="2">
    <location>
        <begin position="41"/>
        <end position="53"/>
    </location>
</feature>
<comment type="caution">
    <text evidence="4">The sequence shown here is derived from an EMBL/GenBank/DDBJ whole genome shotgun (WGS) entry which is preliminary data.</text>
</comment>